<feature type="chain" id="PRO_5025061994" evidence="1">
    <location>
        <begin position="20"/>
        <end position="131"/>
    </location>
</feature>
<keyword evidence="1" id="KW-0732">Signal</keyword>
<dbReference type="EMBL" id="CAACVG010007465">
    <property type="protein sequence ID" value="VEN45587.1"/>
    <property type="molecule type" value="Genomic_DNA"/>
</dbReference>
<dbReference type="OrthoDB" id="6769291at2759"/>
<evidence type="ECO:0000313" key="2">
    <source>
        <dbReference type="EMBL" id="VEN45587.1"/>
    </source>
</evidence>
<proteinExistence type="predicted"/>
<gene>
    <name evidence="2" type="ORF">CALMAC_LOCUS7991</name>
</gene>
<name>A0A653CCE1_CALMS</name>
<keyword evidence="3" id="KW-1185">Reference proteome</keyword>
<evidence type="ECO:0000256" key="1">
    <source>
        <dbReference type="SAM" id="SignalP"/>
    </source>
</evidence>
<organism evidence="2 3">
    <name type="scientific">Callosobruchus maculatus</name>
    <name type="common">Southern cowpea weevil</name>
    <name type="synonym">Pulse bruchid</name>
    <dbReference type="NCBI Taxonomy" id="64391"/>
    <lineage>
        <taxon>Eukaryota</taxon>
        <taxon>Metazoa</taxon>
        <taxon>Ecdysozoa</taxon>
        <taxon>Arthropoda</taxon>
        <taxon>Hexapoda</taxon>
        <taxon>Insecta</taxon>
        <taxon>Pterygota</taxon>
        <taxon>Neoptera</taxon>
        <taxon>Endopterygota</taxon>
        <taxon>Coleoptera</taxon>
        <taxon>Polyphaga</taxon>
        <taxon>Cucujiformia</taxon>
        <taxon>Chrysomeloidea</taxon>
        <taxon>Chrysomelidae</taxon>
        <taxon>Bruchinae</taxon>
        <taxon>Bruchini</taxon>
        <taxon>Callosobruchus</taxon>
    </lineage>
</organism>
<feature type="signal peptide" evidence="1">
    <location>
        <begin position="1"/>
        <end position="19"/>
    </location>
</feature>
<dbReference type="AlphaFoldDB" id="A0A653CCE1"/>
<sequence>MLRLVQIFFLVLQADVLLAVWRPLPYSIRIKNHPHTPVPVQVVLPLVPRPPLAGHLESTETLDPLSYAEFRREVPYKGNNVVGPEWLSGEQEYHYLQLPLSLSHQEDVKPVTEHIEDDLKYDFRTKTHHFR</sequence>
<reference evidence="2 3" key="1">
    <citation type="submission" date="2019-01" db="EMBL/GenBank/DDBJ databases">
        <authorList>
            <person name="Sayadi A."/>
        </authorList>
    </citation>
    <scope>NUCLEOTIDE SEQUENCE [LARGE SCALE GENOMIC DNA]</scope>
</reference>
<evidence type="ECO:0000313" key="3">
    <source>
        <dbReference type="Proteomes" id="UP000410492"/>
    </source>
</evidence>
<accession>A0A653CCE1</accession>
<protein>
    <submittedName>
        <fullName evidence="2">Uncharacterized protein</fullName>
    </submittedName>
</protein>
<dbReference type="Proteomes" id="UP000410492">
    <property type="component" value="Unassembled WGS sequence"/>
</dbReference>